<keyword evidence="3 8" id="KW-0347">Helicase</keyword>
<dbReference type="OrthoDB" id="9808833at2"/>
<dbReference type="Pfam" id="PF11898">
    <property type="entry name" value="DUF3418"/>
    <property type="match status" value="1"/>
</dbReference>
<dbReference type="Gene3D" id="1.20.120.1080">
    <property type="match status" value="1"/>
</dbReference>
<dbReference type="GO" id="GO:0005524">
    <property type="term" value="F:ATP binding"/>
    <property type="evidence" value="ECO:0007669"/>
    <property type="project" value="UniProtKB-KW"/>
</dbReference>
<evidence type="ECO:0000256" key="4">
    <source>
        <dbReference type="ARBA" id="ARBA00022840"/>
    </source>
</evidence>
<dbReference type="Proteomes" id="UP000217265">
    <property type="component" value="Chromosome"/>
</dbReference>
<dbReference type="SMART" id="SM00490">
    <property type="entry name" value="HELICc"/>
    <property type="match status" value="1"/>
</dbReference>
<dbReference type="GO" id="GO:0003723">
    <property type="term" value="F:RNA binding"/>
    <property type="evidence" value="ECO:0007669"/>
    <property type="project" value="TreeGrafter"/>
</dbReference>
<dbReference type="Pfam" id="PF00270">
    <property type="entry name" value="DEAD"/>
    <property type="match status" value="1"/>
</dbReference>
<dbReference type="PANTHER" id="PTHR18934:SF99">
    <property type="entry name" value="ATP-DEPENDENT RNA HELICASE DHX37-RELATED"/>
    <property type="match status" value="1"/>
</dbReference>
<feature type="region of interest" description="Disordered" evidence="5">
    <location>
        <begin position="637"/>
        <end position="657"/>
    </location>
</feature>
<dbReference type="SMART" id="SM00382">
    <property type="entry name" value="AAA"/>
    <property type="match status" value="1"/>
</dbReference>
<keyword evidence="1" id="KW-0547">Nucleotide-binding</keyword>
<dbReference type="PANTHER" id="PTHR18934">
    <property type="entry name" value="ATP-DEPENDENT RNA HELICASE"/>
    <property type="match status" value="1"/>
</dbReference>
<dbReference type="NCBIfam" id="TIGR01967">
    <property type="entry name" value="DEAH_box_HrpA"/>
    <property type="match status" value="1"/>
</dbReference>
<dbReference type="InterPro" id="IPR007502">
    <property type="entry name" value="Helicase-assoc_dom"/>
</dbReference>
<evidence type="ECO:0000259" key="6">
    <source>
        <dbReference type="PROSITE" id="PS51192"/>
    </source>
</evidence>
<evidence type="ECO:0000256" key="5">
    <source>
        <dbReference type="SAM" id="MobiDB-lite"/>
    </source>
</evidence>
<dbReference type="FunFam" id="1.20.120.1080:FF:000005">
    <property type="entry name" value="ATP-dependent helicase HrpA"/>
    <property type="match status" value="1"/>
</dbReference>
<reference evidence="8 9" key="1">
    <citation type="submission" date="2017-09" db="EMBL/GenBank/DDBJ databases">
        <title>Complete genome sequence of Verrucomicrobial strain HZ-65, isolated from freshwater.</title>
        <authorList>
            <person name="Choi A."/>
        </authorList>
    </citation>
    <scope>NUCLEOTIDE SEQUENCE [LARGE SCALE GENOMIC DNA]</scope>
    <source>
        <strain evidence="8 9">HZ-65</strain>
    </source>
</reference>
<evidence type="ECO:0000256" key="1">
    <source>
        <dbReference type="ARBA" id="ARBA00022741"/>
    </source>
</evidence>
<dbReference type="Gene3D" id="3.40.50.300">
    <property type="entry name" value="P-loop containing nucleotide triphosphate hydrolases"/>
    <property type="match status" value="2"/>
</dbReference>
<dbReference type="InterPro" id="IPR014001">
    <property type="entry name" value="Helicase_ATP-bd"/>
</dbReference>
<dbReference type="PROSITE" id="PS51194">
    <property type="entry name" value="HELICASE_CTER"/>
    <property type="match status" value="1"/>
</dbReference>
<feature type="region of interest" description="Disordered" evidence="5">
    <location>
        <begin position="329"/>
        <end position="353"/>
    </location>
</feature>
<protein>
    <submittedName>
        <fullName evidence="8">ATP-dependent RNA helicase HrpA</fullName>
    </submittedName>
</protein>
<evidence type="ECO:0000256" key="2">
    <source>
        <dbReference type="ARBA" id="ARBA00022801"/>
    </source>
</evidence>
<dbReference type="CDD" id="cd18791">
    <property type="entry name" value="SF2_C_RHA"/>
    <property type="match status" value="1"/>
</dbReference>
<dbReference type="SMART" id="SM00847">
    <property type="entry name" value="HA2"/>
    <property type="match status" value="1"/>
</dbReference>
<dbReference type="GO" id="GO:0016787">
    <property type="term" value="F:hydrolase activity"/>
    <property type="evidence" value="ECO:0007669"/>
    <property type="project" value="UniProtKB-KW"/>
</dbReference>
<dbReference type="Pfam" id="PF21010">
    <property type="entry name" value="HA2_C"/>
    <property type="match status" value="1"/>
</dbReference>
<feature type="domain" description="Helicase ATP-binding" evidence="6">
    <location>
        <begin position="29"/>
        <end position="192"/>
    </location>
</feature>
<dbReference type="InterPro" id="IPR003593">
    <property type="entry name" value="AAA+_ATPase"/>
</dbReference>
<evidence type="ECO:0000259" key="7">
    <source>
        <dbReference type="PROSITE" id="PS51194"/>
    </source>
</evidence>
<dbReference type="Pfam" id="PF00271">
    <property type="entry name" value="Helicase_C"/>
    <property type="match status" value="1"/>
</dbReference>
<dbReference type="InterPro" id="IPR027417">
    <property type="entry name" value="P-loop_NTPase"/>
</dbReference>
<keyword evidence="4" id="KW-0067">ATP-binding</keyword>
<dbReference type="InterPro" id="IPR011545">
    <property type="entry name" value="DEAD/DEAH_box_helicase_dom"/>
</dbReference>
<evidence type="ECO:0000256" key="3">
    <source>
        <dbReference type="ARBA" id="ARBA00022806"/>
    </source>
</evidence>
<dbReference type="EMBL" id="CP023344">
    <property type="protein sequence ID" value="ATC64634.1"/>
    <property type="molecule type" value="Genomic_DNA"/>
</dbReference>
<keyword evidence="9" id="KW-1185">Reference proteome</keyword>
<dbReference type="InterPro" id="IPR001650">
    <property type="entry name" value="Helicase_C-like"/>
</dbReference>
<dbReference type="Pfam" id="PF07717">
    <property type="entry name" value="OB_NTP_bind"/>
    <property type="match status" value="1"/>
</dbReference>
<sequence length="1382" mass="154102">MPDDQSQSFSFRIDFPPELPISARAEEIVATIQAHQVVILAGETGSGKTTQIPKMCLAAGRGVKGKIACTQPRRMAALSISKRVADELGVDWGREVGCKIRFNDQTSNATVIKFLTDGMLLAEVQGDPMLRGYDTVILDEAHERSLNIDFLLGHLRQLRFKRPELKIIITSATIDTEAFSKAFDDAPIIQVSGRMFPVETIYAPLDEFGSDAAEGDERESRSEALHYVDGAVEAVERIVRESDKGDVLVFMPSERDIRETCEMLEGRRLRNCELVPLFGRLSNAEQQRVFSGGQRRKIVVATNIAETSLTIPGIRFVVDTGLSRMSRYSPQSRTRRLPIEEISQSSADQRKGRSGRVAEGVCIRLYSEKNFLERPRFTQPEIQRANLADVILRMKAFGLGDIERFPFINMPAAKSIRAGYALLEELGAIEEGEGDNRALTPIGRELARLPVDPTVGRMILQARTEKCVREVLVIASGLSIQDPRERPLDAREKADAAHRRFTHPDSDFLALLNIWEAFHDEFERLSQAKLRKFCRDHFLSYTRLREWRDIHGQLLDVLEGRDDFRMTSAFHGMQAHEITPEKEAFGTPAFRAIHRSILAGLLGNIATRDDENGGYKATHDRKVALFPGSVLFAKEEPKKFSTKGGGEQRAPKKDNKSPRWIMAAEIMETSRLYARTGARLDPLWALDLGAHVARVSHSEPFWNEEGGRVLVKQKTRLYGLEIESRSVSYGRIAPVEATEIFIREALVNDTVTWPLDFLGHNREVRQDVESLLTRARDSSYMNLDEGVYRFYAATLMPEAKATEPRPISCVAELVDLVRERKGAEPRFLMMEPDDLRDPEQVAVDAEAFPESLPLKQTALPISYSYKPGQTDDGVTIDVHVREAETLTQRDLDWAVPGHLEAKVEHYLRATPKELRKEFMPLAETAKSLTKQLISRDKLTARRETLVEALAAQIGERFQLRVDPAIWADKAPPDHLRVRVRVLDDEEREVCASRELAEIYASLAARQREVSVNVAKEDPEAWRRARAKWEKAEQTAWTFGDIPVRVQISDLAGVPVWAFPALKREGPGVALRLFKTEEEAAKVTRDGFERLIELQLRYELAWVEKDLKAMRELGTLLTMVGTADALQKDAMDSIRRWLCARPVGALTAAAFGKAVDAAKDATRGLVPKFIDLMREILTARHAALVHPTPYGGLGPEVRALVPAEFLRVTPYERLAHLTRYLKAAKLRADRWQQNRAKDAERVKQLAPYVAAVGKFCDVNAKSTFSRGGGTAPPSEAVEAFRWLVEEFRVSLFAQELGTAEPVSPVKLDRALAELKSGRSVVAASGAGAGGGKVVRDEGVAPPLASGGAKAAPAQPVAAPLQVAPVKRATPLKNLGGLDSLFKR</sequence>
<dbReference type="PROSITE" id="PS51192">
    <property type="entry name" value="HELICASE_ATP_BIND_1"/>
    <property type="match status" value="1"/>
</dbReference>
<name>A0A290Q801_9BACT</name>
<dbReference type="GO" id="GO:0003724">
    <property type="term" value="F:RNA helicase activity"/>
    <property type="evidence" value="ECO:0007669"/>
    <property type="project" value="InterPro"/>
</dbReference>
<dbReference type="InterPro" id="IPR010222">
    <property type="entry name" value="RNA_helicase_HrpA"/>
</dbReference>
<dbReference type="InterPro" id="IPR024590">
    <property type="entry name" value="HrpA_C"/>
</dbReference>
<dbReference type="SMART" id="SM00487">
    <property type="entry name" value="DEXDc"/>
    <property type="match status" value="1"/>
</dbReference>
<organism evidence="8 9">
    <name type="scientific">Nibricoccus aquaticus</name>
    <dbReference type="NCBI Taxonomy" id="2576891"/>
    <lineage>
        <taxon>Bacteria</taxon>
        <taxon>Pseudomonadati</taxon>
        <taxon>Verrucomicrobiota</taxon>
        <taxon>Opitutia</taxon>
        <taxon>Opitutales</taxon>
        <taxon>Opitutaceae</taxon>
        <taxon>Nibricoccus</taxon>
    </lineage>
</organism>
<feature type="domain" description="Helicase C-terminal" evidence="7">
    <location>
        <begin position="234"/>
        <end position="398"/>
    </location>
</feature>
<dbReference type="SUPFAM" id="SSF52540">
    <property type="entry name" value="P-loop containing nucleoside triphosphate hydrolases"/>
    <property type="match status" value="1"/>
</dbReference>
<gene>
    <name evidence="8" type="primary">hrpA</name>
    <name evidence="8" type="ORF">CMV30_12065</name>
</gene>
<evidence type="ECO:0000313" key="9">
    <source>
        <dbReference type="Proteomes" id="UP000217265"/>
    </source>
</evidence>
<dbReference type="KEGG" id="vbh:CMV30_12065"/>
<dbReference type="InterPro" id="IPR011709">
    <property type="entry name" value="DEAD-box_helicase_OB_fold"/>
</dbReference>
<keyword evidence="2" id="KW-0378">Hydrolase</keyword>
<evidence type="ECO:0000313" key="8">
    <source>
        <dbReference type="EMBL" id="ATC64634.1"/>
    </source>
</evidence>
<proteinExistence type="predicted"/>
<accession>A0A290Q801</accession>
<dbReference type="RefSeq" id="WP_096056265.1">
    <property type="nucleotide sequence ID" value="NZ_CP023344.1"/>
</dbReference>